<comment type="pathway">
    <text evidence="1">tRNA modification; 5-methoxycarbonylmethyl-2-thiouridine-tRNA biosynthesis.</text>
</comment>
<comment type="caution">
    <text evidence="2">The sequence shown here is derived from an EMBL/GenBank/DDBJ whole genome shotgun (WGS) entry which is preliminary data.</text>
</comment>
<dbReference type="Proteomes" id="UP000694255">
    <property type="component" value="Unassembled WGS sequence"/>
</dbReference>
<keyword evidence="3" id="KW-1185">Reference proteome</keyword>
<reference evidence="2 3" key="1">
    <citation type="journal article" date="2021" name="DNA Res.">
        <title>Genome analysis of Candida subhashii reveals its hybrid nature and dual mitochondrial genome conformations.</title>
        <authorList>
            <person name="Mixao V."/>
            <person name="Hegedusova E."/>
            <person name="Saus E."/>
            <person name="Pryszcz L.P."/>
            <person name="Cillingova A."/>
            <person name="Nosek J."/>
            <person name="Gabaldon T."/>
        </authorList>
    </citation>
    <scope>NUCLEOTIDE SEQUENCE [LARGE SCALE GENOMIC DNA]</scope>
    <source>
        <strain evidence="2 3">CBS 10753</strain>
    </source>
</reference>
<dbReference type="CDD" id="cd19495">
    <property type="entry name" value="Elp6"/>
    <property type="match status" value="1"/>
</dbReference>
<gene>
    <name evidence="2" type="ORF">J8A68_001220</name>
</gene>
<dbReference type="PANTHER" id="PTHR16184:SF6">
    <property type="entry name" value="ELONGATOR COMPLEX PROTEIN 6"/>
    <property type="match status" value="1"/>
</dbReference>
<dbReference type="RefSeq" id="XP_049265396.1">
    <property type="nucleotide sequence ID" value="XM_049404851.1"/>
</dbReference>
<evidence type="ECO:0008006" key="4">
    <source>
        <dbReference type="Google" id="ProtNLM"/>
    </source>
</evidence>
<dbReference type="UniPathway" id="UPA00988"/>
<name>A0A8J5V4K2_9ASCO</name>
<dbReference type="GO" id="GO:0002098">
    <property type="term" value="P:tRNA wobble uridine modification"/>
    <property type="evidence" value="ECO:0007669"/>
    <property type="project" value="InterPro"/>
</dbReference>
<dbReference type="AlphaFoldDB" id="A0A8J5V4K2"/>
<dbReference type="GeneID" id="73468021"/>
<accession>A0A8J5V4K2</accession>
<evidence type="ECO:0000313" key="3">
    <source>
        <dbReference type="Proteomes" id="UP000694255"/>
    </source>
</evidence>
<protein>
    <recommendedName>
        <fullName evidence="4">Elongator complex protein 6</fullName>
    </recommendedName>
</protein>
<sequence>MASSTPNQDLVFFRDNSLIHDKALESKSSYLSIISHVQGTSPNWLVNSLIENAITGTASLINNDLKKVSNRSKVVLISFLHSQDYYIKNCRKNGLDLSNDSNFKFIDCFSDLFIEQIKTPENAIKEVNGLFDKISKSIIDPKTIVFIEAPEILLYCTDITSNDLLFNLIKLNKLCRQLFVISSKDYPQYVDFDSRNPKDATYKITDFLIKLFHRSQLNISLQPLATGRAKDITGSLVVSQGSIPFDIPQIHINEKEYIYNITKDSNVKLYFR</sequence>
<proteinExistence type="predicted"/>
<dbReference type="GO" id="GO:0033588">
    <property type="term" value="C:elongator holoenzyme complex"/>
    <property type="evidence" value="ECO:0007669"/>
    <property type="project" value="InterPro"/>
</dbReference>
<dbReference type="OrthoDB" id="9995306at2759"/>
<dbReference type="InterPro" id="IPR018627">
    <property type="entry name" value="ELP6"/>
</dbReference>
<evidence type="ECO:0000256" key="1">
    <source>
        <dbReference type="ARBA" id="ARBA00005043"/>
    </source>
</evidence>
<evidence type="ECO:0000313" key="2">
    <source>
        <dbReference type="EMBL" id="KAG7665164.1"/>
    </source>
</evidence>
<organism evidence="2 3">
    <name type="scientific">[Candida] subhashii</name>
    <dbReference type="NCBI Taxonomy" id="561895"/>
    <lineage>
        <taxon>Eukaryota</taxon>
        <taxon>Fungi</taxon>
        <taxon>Dikarya</taxon>
        <taxon>Ascomycota</taxon>
        <taxon>Saccharomycotina</taxon>
        <taxon>Pichiomycetes</taxon>
        <taxon>Debaryomycetaceae</taxon>
        <taxon>Spathaspora</taxon>
    </lineage>
</organism>
<dbReference type="EMBL" id="JAGSYN010000051">
    <property type="protein sequence ID" value="KAG7665164.1"/>
    <property type="molecule type" value="Genomic_DNA"/>
</dbReference>
<dbReference type="PANTHER" id="PTHR16184">
    <property type="entry name" value="ELONGATOR COMPLEX PROTEIN 6"/>
    <property type="match status" value="1"/>
</dbReference>